<keyword evidence="3" id="KW-1185">Reference proteome</keyword>
<accession>A0A1H2D4E3</accession>
<dbReference type="GO" id="GO:0032259">
    <property type="term" value="P:methylation"/>
    <property type="evidence" value="ECO:0007669"/>
    <property type="project" value="UniProtKB-KW"/>
</dbReference>
<protein>
    <submittedName>
        <fullName evidence="2">Methyltransferase domain-containing protein</fullName>
    </submittedName>
</protein>
<evidence type="ECO:0000313" key="2">
    <source>
        <dbReference type="EMBL" id="SDT77630.1"/>
    </source>
</evidence>
<dbReference type="GO" id="GO:0008168">
    <property type="term" value="F:methyltransferase activity"/>
    <property type="evidence" value="ECO:0007669"/>
    <property type="project" value="UniProtKB-KW"/>
</dbReference>
<gene>
    <name evidence="2" type="ORF">SAMN04489716_8039</name>
</gene>
<keyword evidence="1" id="KW-0472">Membrane</keyword>
<dbReference type="InterPro" id="IPR029063">
    <property type="entry name" value="SAM-dependent_MTases_sf"/>
</dbReference>
<keyword evidence="1" id="KW-0812">Transmembrane</keyword>
<evidence type="ECO:0000256" key="1">
    <source>
        <dbReference type="SAM" id="Phobius"/>
    </source>
</evidence>
<dbReference type="STRING" id="113562.SAMN04489716_8039"/>
<dbReference type="EMBL" id="LT629758">
    <property type="protein sequence ID" value="SDT77630.1"/>
    <property type="molecule type" value="Genomic_DNA"/>
</dbReference>
<feature type="transmembrane region" description="Helical" evidence="1">
    <location>
        <begin position="45"/>
        <end position="63"/>
    </location>
</feature>
<dbReference type="Pfam" id="PF13578">
    <property type="entry name" value="Methyltransf_24"/>
    <property type="match status" value="1"/>
</dbReference>
<sequence>MSKMSRVRRRLPRLTGRQAAVLTVTGVLCTGTAAAALLGHPRIATTLLALLGGVIVAGVLLLFRRLATVQRAGVSAQRDLRTTVEEMQRRLVAAVERERLTAGDRHLELAEAIARVKQVTDRKAASSQLLALPREFEATVQLFQSFTPRAPMPSSGDFALNPTDLLELLHLIRTRKPRLVLELGSGTSSVWIAYVLEQTGGRLISLDHDAGYAGRTRTALAVHGLDTIAEVRDAALTPVGIDGRDYPWYDPEALADLHDIDFVLIDGPPASTGADARYPALHMIEKRLADRATIVFDDAGRPDEQAAMAAWTERFDGLTREGELLGRHAVLAFARPPALAAAFA</sequence>
<organism evidence="2 3">
    <name type="scientific">Actinoplanes derwentensis</name>
    <dbReference type="NCBI Taxonomy" id="113562"/>
    <lineage>
        <taxon>Bacteria</taxon>
        <taxon>Bacillati</taxon>
        <taxon>Actinomycetota</taxon>
        <taxon>Actinomycetes</taxon>
        <taxon>Micromonosporales</taxon>
        <taxon>Micromonosporaceae</taxon>
        <taxon>Actinoplanes</taxon>
    </lineage>
</organism>
<dbReference type="OrthoDB" id="823440at2"/>
<proteinExistence type="predicted"/>
<keyword evidence="2" id="KW-0489">Methyltransferase</keyword>
<evidence type="ECO:0000313" key="3">
    <source>
        <dbReference type="Proteomes" id="UP000198688"/>
    </source>
</evidence>
<name>A0A1H2D4E3_9ACTN</name>
<keyword evidence="2" id="KW-0808">Transferase</keyword>
<dbReference type="Proteomes" id="UP000198688">
    <property type="component" value="Chromosome I"/>
</dbReference>
<keyword evidence="1" id="KW-1133">Transmembrane helix</keyword>
<dbReference type="Gene3D" id="3.40.50.150">
    <property type="entry name" value="Vaccinia Virus protein VP39"/>
    <property type="match status" value="1"/>
</dbReference>
<dbReference type="SUPFAM" id="SSF53335">
    <property type="entry name" value="S-adenosyl-L-methionine-dependent methyltransferases"/>
    <property type="match status" value="1"/>
</dbReference>
<dbReference type="RefSeq" id="WP_092553466.1">
    <property type="nucleotide sequence ID" value="NZ_BOMJ01000051.1"/>
</dbReference>
<reference evidence="2 3" key="1">
    <citation type="submission" date="2016-10" db="EMBL/GenBank/DDBJ databases">
        <authorList>
            <person name="de Groot N.N."/>
        </authorList>
    </citation>
    <scope>NUCLEOTIDE SEQUENCE [LARGE SCALE GENOMIC DNA]</scope>
    <source>
        <strain evidence="2 3">DSM 43941</strain>
    </source>
</reference>
<dbReference type="AlphaFoldDB" id="A0A1H2D4E3"/>